<keyword evidence="1" id="KW-0238">DNA-binding</keyword>
<dbReference type="GO" id="GO:0005634">
    <property type="term" value="C:nucleus"/>
    <property type="evidence" value="ECO:0007669"/>
    <property type="project" value="TreeGrafter"/>
</dbReference>
<dbReference type="Pfam" id="PF03221">
    <property type="entry name" value="HTH_Tnp_Tc5"/>
    <property type="match status" value="2"/>
</dbReference>
<dbReference type="AlphaFoldDB" id="A0A024U5C8"/>
<feature type="domain" description="HTH CENPB-type" evidence="2">
    <location>
        <begin position="196"/>
        <end position="269"/>
    </location>
</feature>
<dbReference type="PROSITE" id="PS51253">
    <property type="entry name" value="HTH_CENPB"/>
    <property type="match status" value="2"/>
</dbReference>
<dbReference type="EMBL" id="KI913962">
    <property type="protein sequence ID" value="ETW01626.1"/>
    <property type="molecule type" value="Genomic_DNA"/>
</dbReference>
<dbReference type="InterPro" id="IPR006600">
    <property type="entry name" value="HTH_CenpB_DNA-bd_dom"/>
</dbReference>
<organism evidence="3">
    <name type="scientific">Aphanomyces invadans</name>
    <dbReference type="NCBI Taxonomy" id="157072"/>
    <lineage>
        <taxon>Eukaryota</taxon>
        <taxon>Sar</taxon>
        <taxon>Stramenopiles</taxon>
        <taxon>Oomycota</taxon>
        <taxon>Saprolegniomycetes</taxon>
        <taxon>Saprolegniales</taxon>
        <taxon>Verrucalvaceae</taxon>
        <taxon>Aphanomyces</taxon>
    </lineage>
</organism>
<sequence>MEADTVEPSARRVSLGRPVFKHGRKAMPRQFKNKTVDYKHRSSLTERESTRKKVYMWIRAKDRIERIAKCATTGKYMTVRARGTGTTLPFDVEEQLARWVLGMRKDGIPVTYAMLRMMALEAAIDVGLSEDEFKAGWHWIKAMPRQFKNKTVDYKHRSSLTERESTRKKVYMWIRAKDRIERIAKCATTGKYMTVRARGTGTTLPFDVEEQLARWVLGMRKDGIPVTYAMLRMMALEAAIDVGLSEDEFKAGWHWIKGFKKRHDLTFRTKTSS</sequence>
<evidence type="ECO:0000256" key="1">
    <source>
        <dbReference type="ARBA" id="ARBA00023125"/>
    </source>
</evidence>
<evidence type="ECO:0000313" key="3">
    <source>
        <dbReference type="EMBL" id="ETW01626.1"/>
    </source>
</evidence>
<feature type="domain" description="HTH CENPB-type" evidence="2">
    <location>
        <begin position="80"/>
        <end position="153"/>
    </location>
</feature>
<gene>
    <name evidence="3" type="ORF">H310_06258</name>
</gene>
<dbReference type="OrthoDB" id="89669at2759"/>
<dbReference type="PANTHER" id="PTHR19303">
    <property type="entry name" value="TRANSPOSON"/>
    <property type="match status" value="1"/>
</dbReference>
<evidence type="ECO:0000259" key="2">
    <source>
        <dbReference type="PROSITE" id="PS51253"/>
    </source>
</evidence>
<dbReference type="SUPFAM" id="SSF46689">
    <property type="entry name" value="Homeodomain-like"/>
    <property type="match status" value="2"/>
</dbReference>
<dbReference type="SMART" id="SM00674">
    <property type="entry name" value="CENPB"/>
    <property type="match status" value="2"/>
</dbReference>
<dbReference type="RefSeq" id="XP_008869474.1">
    <property type="nucleotide sequence ID" value="XM_008871252.1"/>
</dbReference>
<dbReference type="GO" id="GO:0003677">
    <property type="term" value="F:DNA binding"/>
    <property type="evidence" value="ECO:0007669"/>
    <property type="project" value="UniProtKB-KW"/>
</dbReference>
<protein>
    <recommendedName>
        <fullName evidence="2">HTH CENPB-type domain-containing protein</fullName>
    </recommendedName>
</protein>
<reference evidence="3" key="1">
    <citation type="submission" date="2013-12" db="EMBL/GenBank/DDBJ databases">
        <title>The Genome Sequence of Aphanomyces invadans NJM9701.</title>
        <authorList>
            <consortium name="The Broad Institute Genomics Platform"/>
            <person name="Russ C."/>
            <person name="Tyler B."/>
            <person name="van West P."/>
            <person name="Dieguez-Uribeondo J."/>
            <person name="Young S.K."/>
            <person name="Zeng Q."/>
            <person name="Gargeya S."/>
            <person name="Fitzgerald M."/>
            <person name="Abouelleil A."/>
            <person name="Alvarado L."/>
            <person name="Chapman S.B."/>
            <person name="Gainer-Dewar J."/>
            <person name="Goldberg J."/>
            <person name="Griggs A."/>
            <person name="Gujja S."/>
            <person name="Hansen M."/>
            <person name="Howarth C."/>
            <person name="Imamovic A."/>
            <person name="Ireland A."/>
            <person name="Larimer J."/>
            <person name="McCowan C."/>
            <person name="Murphy C."/>
            <person name="Pearson M."/>
            <person name="Poon T.W."/>
            <person name="Priest M."/>
            <person name="Roberts A."/>
            <person name="Saif S."/>
            <person name="Shea T."/>
            <person name="Sykes S."/>
            <person name="Wortman J."/>
            <person name="Nusbaum C."/>
            <person name="Birren B."/>
        </authorList>
    </citation>
    <scope>NUCLEOTIDE SEQUENCE [LARGE SCALE GENOMIC DNA]</scope>
    <source>
        <strain evidence="3">NJM9701</strain>
    </source>
</reference>
<dbReference type="Gene3D" id="1.10.10.60">
    <property type="entry name" value="Homeodomain-like"/>
    <property type="match status" value="2"/>
</dbReference>
<dbReference type="VEuPathDB" id="FungiDB:H310_06258"/>
<dbReference type="GeneID" id="20083308"/>
<dbReference type="InterPro" id="IPR050863">
    <property type="entry name" value="CenT-Element_Derived"/>
</dbReference>
<proteinExistence type="predicted"/>
<dbReference type="InterPro" id="IPR009057">
    <property type="entry name" value="Homeodomain-like_sf"/>
</dbReference>
<dbReference type="PANTHER" id="PTHR19303:SF57">
    <property type="entry name" value="HTH CENPB-TYPE DOMAIN-CONTAINING PROTEIN"/>
    <property type="match status" value="1"/>
</dbReference>
<name>A0A024U5C8_9STRA</name>
<accession>A0A024U5C8</accession>